<sequence length="688" mass="76765">MIDDDQHFTTDGTRLVWRGDGETLVVEPWGPDSLRVRSRIMAPVQDADWALLPQPEERARIEVDGTTARITHGGITAVLVSESSYGYQTGYEENRCHVTFLDRHGDVLLEEIGTGGALHLQAREQRPHLGGDFRITASFATGPDERLYGMGLYQQDILDLAGSTFELAHRNSQASVPFVMSSRGYGFLWHDPAIGRATFAANRIEWTAETSEQLDYWITAGDTPSDISRAYARATGSAPMMPEHGLGFWQCRLRYWNQEQLLEVAREHTRRGLPMDVIVADFFHWPKMGDLRFEEEFWPDPTAMVEELRSMGIELMVSIWPQVSLESENYARIKKENLLVRSERGIDVQMQFEGPSAFIDVTNPDARRFLWETVQRNYGSHGIRLFWLDEAEPEYGVYDYDNYRYHAGPNVRVGNVYPQMFSRALHEGRIQAGEEAGVDLVRAAWAGSQRYGALVWSGDIHSTFEALARQVTAGIHMGVAGIPWFTTDIGGFAGARTDDPAFHELLVRWFQFGAFSPVMRLHGDRGPSVEVRAADGSRRAPTGSANELWSFGEEVYGILAGYVHLRESLRPYLRDVMREAHEDGQPVMRGMFHVFPDDAASWTLGDQYMLGADVLVAPVLEAGARARSVHLPSGTAWIEASTGARHEGGQRVIADAPLHVIPVFVREGAAVEVRLPDGTGSSPDASAG</sequence>
<dbReference type="InterPro" id="IPR048395">
    <property type="entry name" value="Glyco_hydro_31_C"/>
</dbReference>
<dbReference type="Gene3D" id="2.60.40.1180">
    <property type="entry name" value="Golgi alpha-mannosidase II"/>
    <property type="match status" value="1"/>
</dbReference>
<dbReference type="PANTHER" id="PTHR43863">
    <property type="entry name" value="HYDROLASE, PUTATIVE (AFU_ORTHOLOGUE AFUA_1G03140)-RELATED"/>
    <property type="match status" value="1"/>
</dbReference>
<dbReference type="InterPro" id="IPR025887">
    <property type="entry name" value="Glyco_hydro_31_N_dom"/>
</dbReference>
<keyword evidence="2" id="KW-0326">Glycosidase</keyword>
<dbReference type="Proteomes" id="UP000195101">
    <property type="component" value="Unassembled WGS sequence"/>
</dbReference>
<comment type="caution">
    <text evidence="6">The sequence shown here is derived from an EMBL/GenBank/DDBJ whole genome shotgun (WGS) entry which is preliminary data.</text>
</comment>
<evidence type="ECO:0000256" key="1">
    <source>
        <dbReference type="ARBA" id="ARBA00007806"/>
    </source>
</evidence>
<proteinExistence type="inferred from homology"/>
<dbReference type="InterPro" id="IPR011013">
    <property type="entry name" value="Gal_mutarotase_sf_dom"/>
</dbReference>
<keyword evidence="7" id="KW-1185">Reference proteome</keyword>
<dbReference type="CDD" id="cd06591">
    <property type="entry name" value="GH31_xylosidase_XylS"/>
    <property type="match status" value="1"/>
</dbReference>
<feature type="domain" description="Glycoside hydrolase family 31 TIM barrel" evidence="3">
    <location>
        <begin position="239"/>
        <end position="573"/>
    </location>
</feature>
<dbReference type="SUPFAM" id="SSF51011">
    <property type="entry name" value="Glycosyl hydrolase domain"/>
    <property type="match status" value="1"/>
</dbReference>
<evidence type="ECO:0000313" key="7">
    <source>
        <dbReference type="Proteomes" id="UP000195101"/>
    </source>
</evidence>
<evidence type="ECO:0000313" key="6">
    <source>
        <dbReference type="EMBL" id="OUE24329.1"/>
    </source>
</evidence>
<reference evidence="6 7" key="1">
    <citation type="submission" date="2016-08" db="EMBL/GenBank/DDBJ databases">
        <title>Genome sequence of Clavibacter michiganensis spp strain CFBP8019.</title>
        <authorList>
            <person name="Thapa S.P."/>
            <person name="Coaker G."/>
            <person name="Jacques M.-A."/>
        </authorList>
    </citation>
    <scope>NUCLEOTIDE SEQUENCE [LARGE SCALE GENOMIC DNA]</scope>
    <source>
        <strain evidence="6">CFBP8019</strain>
    </source>
</reference>
<organism evidence="6 7">
    <name type="scientific">Clavibacter michiganensis</name>
    <dbReference type="NCBI Taxonomy" id="28447"/>
    <lineage>
        <taxon>Bacteria</taxon>
        <taxon>Bacillati</taxon>
        <taxon>Actinomycetota</taxon>
        <taxon>Actinomycetes</taxon>
        <taxon>Micrococcales</taxon>
        <taxon>Microbacteriaceae</taxon>
        <taxon>Clavibacter</taxon>
    </lineage>
</organism>
<dbReference type="SUPFAM" id="SSF74650">
    <property type="entry name" value="Galactose mutarotase-like"/>
    <property type="match status" value="1"/>
</dbReference>
<name>A0A251YJJ3_9MICO</name>
<dbReference type="OrthoDB" id="176168at2"/>
<dbReference type="AlphaFoldDB" id="A0A251YJJ3"/>
<accession>A0A251YJJ3</accession>
<dbReference type="Gene3D" id="3.20.20.80">
    <property type="entry name" value="Glycosidases"/>
    <property type="match status" value="1"/>
</dbReference>
<dbReference type="RefSeq" id="WP_086515062.1">
    <property type="nucleotide sequence ID" value="NZ_MDJZ01000016.1"/>
</dbReference>
<dbReference type="InterPro" id="IPR017853">
    <property type="entry name" value="GH"/>
</dbReference>
<keyword evidence="2" id="KW-0378">Hydrolase</keyword>
<dbReference type="GO" id="GO:0030246">
    <property type="term" value="F:carbohydrate binding"/>
    <property type="evidence" value="ECO:0007669"/>
    <property type="project" value="InterPro"/>
</dbReference>
<dbReference type="InterPro" id="IPR000322">
    <property type="entry name" value="Glyco_hydro_31_TIM"/>
</dbReference>
<dbReference type="CDD" id="cd14752">
    <property type="entry name" value="GH31_N"/>
    <property type="match status" value="1"/>
</dbReference>
<dbReference type="Gene3D" id="2.60.40.1760">
    <property type="entry name" value="glycosyl hydrolase (family 31)"/>
    <property type="match status" value="1"/>
</dbReference>
<dbReference type="PANTHER" id="PTHR43863:SF2">
    <property type="entry name" value="MALTASE-GLUCOAMYLASE"/>
    <property type="match status" value="1"/>
</dbReference>
<protein>
    <submittedName>
        <fullName evidence="6">Alpha-xylosidase</fullName>
    </submittedName>
</protein>
<dbReference type="GO" id="GO:0004553">
    <property type="term" value="F:hydrolase activity, hydrolyzing O-glycosyl compounds"/>
    <property type="evidence" value="ECO:0007669"/>
    <property type="project" value="InterPro"/>
</dbReference>
<dbReference type="Pfam" id="PF21365">
    <property type="entry name" value="Glyco_hydro_31_3rd"/>
    <property type="match status" value="1"/>
</dbReference>
<evidence type="ECO:0000256" key="2">
    <source>
        <dbReference type="RuleBase" id="RU361185"/>
    </source>
</evidence>
<dbReference type="InterPro" id="IPR051816">
    <property type="entry name" value="Glycosyl_Hydrolase_31"/>
</dbReference>
<dbReference type="SUPFAM" id="SSF51445">
    <property type="entry name" value="(Trans)glycosidases"/>
    <property type="match status" value="1"/>
</dbReference>
<feature type="domain" description="Glycosyl hydrolase family 31 C-terminal" evidence="5">
    <location>
        <begin position="584"/>
        <end position="670"/>
    </location>
</feature>
<dbReference type="Pfam" id="PF01055">
    <property type="entry name" value="Glyco_hydro_31_2nd"/>
    <property type="match status" value="1"/>
</dbReference>
<comment type="similarity">
    <text evidence="1 2">Belongs to the glycosyl hydrolase 31 family.</text>
</comment>
<dbReference type="InterPro" id="IPR013780">
    <property type="entry name" value="Glyco_hydro_b"/>
</dbReference>
<gene>
    <name evidence="6" type="primary">yicI_2</name>
    <name evidence="6" type="ORF">BFL37_10485</name>
</gene>
<evidence type="ECO:0000259" key="4">
    <source>
        <dbReference type="Pfam" id="PF13802"/>
    </source>
</evidence>
<dbReference type="Pfam" id="PF13802">
    <property type="entry name" value="Gal_mutarotas_2"/>
    <property type="match status" value="1"/>
</dbReference>
<feature type="domain" description="Glycoside hydrolase family 31 N-terminal" evidence="4">
    <location>
        <begin position="25"/>
        <end position="193"/>
    </location>
</feature>
<dbReference type="EMBL" id="MDJZ01000016">
    <property type="protein sequence ID" value="OUE24329.1"/>
    <property type="molecule type" value="Genomic_DNA"/>
</dbReference>
<dbReference type="GO" id="GO:0005975">
    <property type="term" value="P:carbohydrate metabolic process"/>
    <property type="evidence" value="ECO:0007669"/>
    <property type="project" value="InterPro"/>
</dbReference>
<evidence type="ECO:0000259" key="3">
    <source>
        <dbReference type="Pfam" id="PF01055"/>
    </source>
</evidence>
<evidence type="ECO:0000259" key="5">
    <source>
        <dbReference type="Pfam" id="PF21365"/>
    </source>
</evidence>